<accession>A0A2V1IL96</accession>
<dbReference type="Gene3D" id="1.10.10.1190">
    <property type="entry name" value="Antirestriction protein ArdA, domain 3"/>
    <property type="match status" value="1"/>
</dbReference>
<organism evidence="1 2">
    <name type="scientific">Duncaniella muris</name>
    <dbReference type="NCBI Taxonomy" id="2094150"/>
    <lineage>
        <taxon>Bacteria</taxon>
        <taxon>Pseudomonadati</taxon>
        <taxon>Bacteroidota</taxon>
        <taxon>Bacteroidia</taxon>
        <taxon>Bacteroidales</taxon>
        <taxon>Muribaculaceae</taxon>
        <taxon>Duncaniella</taxon>
    </lineage>
</organism>
<gene>
    <name evidence="1" type="ORF">C5O23_13475</name>
</gene>
<proteinExistence type="predicted"/>
<sequence length="206" mass="24358">MRLQFGELNITPRVEERLAELGYTSEELQEAVSEHKSGCDGEPSVYVGTYGKYNEGSLCGLWIDLSSFSDYDEFIDFCNAIHADEPDPELMAQDYEGFPRQWYNEGFMSEEDFDHIQEYTELCDKYDVDAVDDYMEFEDTLDNFEEAYCGEWDSEEDFARHIVEECWDIERTMGDLSRYFDYEAFGRDLFMYDYNMGANNHVFRRI</sequence>
<dbReference type="Pfam" id="PF07275">
    <property type="entry name" value="ArdA"/>
    <property type="match status" value="1"/>
</dbReference>
<dbReference type="InterPro" id="IPR041893">
    <property type="entry name" value="ArdA_dom3"/>
</dbReference>
<protein>
    <submittedName>
        <fullName evidence="1">Antirestriction protein ArdA</fullName>
    </submittedName>
</protein>
<dbReference type="InterPro" id="IPR009899">
    <property type="entry name" value="ArdA"/>
</dbReference>
<keyword evidence="2" id="KW-1185">Reference proteome</keyword>
<dbReference type="GeneID" id="82527326"/>
<dbReference type="InterPro" id="IPR041895">
    <property type="entry name" value="ArdA_dom1"/>
</dbReference>
<comment type="caution">
    <text evidence="1">The sequence shown here is derived from an EMBL/GenBank/DDBJ whole genome shotgun (WGS) entry which is preliminary data.</text>
</comment>
<dbReference type="Gene3D" id="3.10.20.480">
    <property type="entry name" value="Antirestriction protein ArdA, domain 1"/>
    <property type="match status" value="1"/>
</dbReference>
<evidence type="ECO:0000313" key="1">
    <source>
        <dbReference type="EMBL" id="PWB00246.1"/>
    </source>
</evidence>
<dbReference type="EMBL" id="PUEC01000049">
    <property type="protein sequence ID" value="PWB00246.1"/>
    <property type="molecule type" value="Genomic_DNA"/>
</dbReference>
<evidence type="ECO:0000313" key="2">
    <source>
        <dbReference type="Proteomes" id="UP000244905"/>
    </source>
</evidence>
<reference evidence="2" key="1">
    <citation type="submission" date="2018-02" db="EMBL/GenBank/DDBJ databases">
        <authorList>
            <person name="Clavel T."/>
            <person name="Strowig T."/>
        </authorList>
    </citation>
    <scope>NUCLEOTIDE SEQUENCE [LARGE SCALE GENOMIC DNA]</scope>
    <source>
        <strain evidence="2">DSM 103720</strain>
    </source>
</reference>
<dbReference type="Proteomes" id="UP000244905">
    <property type="component" value="Unassembled WGS sequence"/>
</dbReference>
<dbReference type="RefSeq" id="WP_107033434.1">
    <property type="nucleotide sequence ID" value="NZ_CAPFED010000015.1"/>
</dbReference>
<name>A0A2V1IL96_9BACT</name>
<dbReference type="AlphaFoldDB" id="A0A2V1IL96"/>